<proteinExistence type="inferred from homology"/>
<comment type="subcellular location">
    <subcellularLocation>
        <location evidence="1">Cell envelope</location>
    </subcellularLocation>
</comment>
<feature type="domain" description="Solute-binding protein family 3/N-terminal" evidence="5">
    <location>
        <begin position="86"/>
        <end position="311"/>
    </location>
</feature>
<name>A0ABU4BYS7_RHOGO</name>
<dbReference type="RefSeq" id="WP_317543899.1">
    <property type="nucleotide sequence ID" value="NZ_JAWLKB010000010.1"/>
</dbReference>
<accession>A0ABU4BYS7</accession>
<comment type="caution">
    <text evidence="6">The sequence shown here is derived from an EMBL/GenBank/DDBJ whole genome shotgun (WGS) entry which is preliminary data.</text>
</comment>
<dbReference type="SUPFAM" id="SSF53850">
    <property type="entry name" value="Periplasmic binding protein-like II"/>
    <property type="match status" value="1"/>
</dbReference>
<dbReference type="PANTHER" id="PTHR35936">
    <property type="entry name" value="MEMBRANE-BOUND LYTIC MUREIN TRANSGLYCOSYLASE F"/>
    <property type="match status" value="1"/>
</dbReference>
<reference evidence="6 7" key="1">
    <citation type="submission" date="2023-10" db="EMBL/GenBank/DDBJ databases">
        <title>Development of a sustainable strategy for remediation of hydrocarbon-contaminated territories based on the waste exchange concept.</title>
        <authorList>
            <person name="Krivoruchko A."/>
        </authorList>
    </citation>
    <scope>NUCLEOTIDE SEQUENCE [LARGE SCALE GENOMIC DNA]</scope>
    <source>
        <strain evidence="6 7">IEGM 1203</strain>
    </source>
</reference>
<evidence type="ECO:0000256" key="3">
    <source>
        <dbReference type="ARBA" id="ARBA00022729"/>
    </source>
</evidence>
<protein>
    <submittedName>
        <fullName evidence="6">ABC transporter substrate-binding protein</fullName>
    </submittedName>
</protein>
<evidence type="ECO:0000259" key="5">
    <source>
        <dbReference type="SMART" id="SM00062"/>
    </source>
</evidence>
<comment type="similarity">
    <text evidence="2 4">Belongs to the bacterial solute-binding protein 3 family.</text>
</comment>
<evidence type="ECO:0000313" key="6">
    <source>
        <dbReference type="EMBL" id="MDV6269391.1"/>
    </source>
</evidence>
<organism evidence="6 7">
    <name type="scientific">Rhodococcus globerulus</name>
    <dbReference type="NCBI Taxonomy" id="33008"/>
    <lineage>
        <taxon>Bacteria</taxon>
        <taxon>Bacillati</taxon>
        <taxon>Actinomycetota</taxon>
        <taxon>Actinomycetes</taxon>
        <taxon>Mycobacteriales</taxon>
        <taxon>Nocardiaceae</taxon>
        <taxon>Rhodococcus</taxon>
    </lineage>
</organism>
<gene>
    <name evidence="6" type="ORF">R3Q16_22500</name>
</gene>
<dbReference type="CDD" id="cd01004">
    <property type="entry name" value="PBP2_MidA_like"/>
    <property type="match status" value="1"/>
</dbReference>
<dbReference type="Pfam" id="PF00497">
    <property type="entry name" value="SBP_bac_3"/>
    <property type="match status" value="1"/>
</dbReference>
<evidence type="ECO:0000313" key="7">
    <source>
        <dbReference type="Proteomes" id="UP001185927"/>
    </source>
</evidence>
<dbReference type="Gene3D" id="3.40.190.10">
    <property type="entry name" value="Periplasmic binding protein-like II"/>
    <property type="match status" value="2"/>
</dbReference>
<evidence type="ECO:0000256" key="2">
    <source>
        <dbReference type="ARBA" id="ARBA00010333"/>
    </source>
</evidence>
<keyword evidence="7" id="KW-1185">Reference proteome</keyword>
<evidence type="ECO:0000256" key="4">
    <source>
        <dbReference type="RuleBase" id="RU003744"/>
    </source>
</evidence>
<keyword evidence="3" id="KW-0732">Signal</keyword>
<dbReference type="PROSITE" id="PS01039">
    <property type="entry name" value="SBP_BACTERIAL_3"/>
    <property type="match status" value="1"/>
</dbReference>
<evidence type="ECO:0000256" key="1">
    <source>
        <dbReference type="ARBA" id="ARBA00004196"/>
    </source>
</evidence>
<dbReference type="PANTHER" id="PTHR35936:SF17">
    <property type="entry name" value="ARGININE-BINDING EXTRACELLULAR PROTEIN ARTP"/>
    <property type="match status" value="1"/>
</dbReference>
<dbReference type="EMBL" id="JAWLKB010000010">
    <property type="protein sequence ID" value="MDV6269391.1"/>
    <property type="molecule type" value="Genomic_DNA"/>
</dbReference>
<dbReference type="SMART" id="SM00062">
    <property type="entry name" value="PBPb"/>
    <property type="match status" value="1"/>
</dbReference>
<dbReference type="InterPro" id="IPR018313">
    <property type="entry name" value="SBP_3_CS"/>
</dbReference>
<dbReference type="InterPro" id="IPR001638">
    <property type="entry name" value="Solute-binding_3/MltF_N"/>
</dbReference>
<dbReference type="Proteomes" id="UP001185927">
    <property type="component" value="Unassembled WGS sequence"/>
</dbReference>
<sequence>MSVARCGDRRVESRVVVGENARARVLRRGGVRIHLVRLLLVGVIVALCGGCVVNDEGLVPEGPPLTVQKVPEIAALLPPKVAETGKLQIGVNIPYAPNEFKDADGNIVGFDVDLMKAVAAVLGVEAVFNQADFDKIIPAIQSGSYDMGMSSFTDSKEREKTVDFVTYYSAGIQWAQRPDNPVDPNNACGLRVAVQTTTTEDIDEVPAKSEACVAAGKPPIEKVKYDSQDDAANALILGRVDALSADSPVTGYAIKRSKGRMEAAGEPFDSAPYGWPIVKGSELGPALQQAMQYLIDNGVYQQIAQTWSVEAGVIEVSKINGAES</sequence>